<dbReference type="SUPFAM" id="SSF55073">
    <property type="entry name" value="Nucleotide cyclase"/>
    <property type="match status" value="1"/>
</dbReference>
<feature type="domain" description="GGDEF" evidence="4">
    <location>
        <begin position="391"/>
        <end position="524"/>
    </location>
</feature>
<dbReference type="InterPro" id="IPR029787">
    <property type="entry name" value="Nucleotide_cyclase"/>
</dbReference>
<feature type="domain" description="PAS" evidence="1">
    <location>
        <begin position="228"/>
        <end position="301"/>
    </location>
</feature>
<dbReference type="Pfam" id="PF00989">
    <property type="entry name" value="PAS"/>
    <property type="match status" value="1"/>
</dbReference>
<feature type="domain" description="PAC" evidence="2">
    <location>
        <begin position="306"/>
        <end position="358"/>
    </location>
</feature>
<dbReference type="PROSITE" id="PS50113">
    <property type="entry name" value="PAC"/>
    <property type="match status" value="1"/>
</dbReference>
<evidence type="ECO:0000259" key="3">
    <source>
        <dbReference type="PROSITE" id="PS50883"/>
    </source>
</evidence>
<dbReference type="InterPro" id="IPR043128">
    <property type="entry name" value="Rev_trsase/Diguanyl_cyclase"/>
</dbReference>
<dbReference type="Gene3D" id="3.20.20.450">
    <property type="entry name" value="EAL domain"/>
    <property type="match status" value="1"/>
</dbReference>
<sequence>MTANQTLATMLDLTLPDLVGKNLDVLLTSSNRLLFHLQVMTVLHVQGHIEEISMSLAGAKGIDIPVIFNAVRRNVDAESYTECVVIRVNERKRLEDELFNIKKATEQVPGALYQFLLCADGSSRFPYASEGIRNVYELSPLQLKKDADLAFKRIHLDDVEAIHQQIADSAKNLTVWHQQYRVVLPKAGIRWLEGNATPEARANGSTLWHGYINDITERKALELTLSNEFERTRVTLSSIGDAVITTNEQQVVEYINPIAEHLTGWALADAIGQPVTRVFNIINQHTRLVAKTAIARCLDERAIVGPVCDTVLLSKDGNEYWVEKSAAPIFAPGDVIIGVVMVFRDVTGQKRLREEVAYHRASHDHLTGLANRREFDRMLLEMFESSISPGVAHVLCCIDLDQFKLINDSCGHFAGDTLLKEISVVLTQTVRAKDLVARIGGDEFAILFQSSDLQAAKQIAQDVCDKIAQIRFHHKDKFYHVGASIGVVPLDGRWDNAEAAQQAGEIACFAAKHEGRGRVHMYTDLDKTVMEQRDQMQWASRLQQAIDENRFELFAQPIMALDEQAEQGLHFEVLLRLRETGGALVSPAVFMASAEQFGLATQIDHWVVNNVLKWMKTHADELEKVHIIAVNLSGNSVGDRDFHQFLIEALDHAQVPVQKISFEITETAAIENLDIATEFIAMVHQRGAKISLDDFGSGMSSMAYLKKLPVDYLKIDGQFVKDMENDTVDCAMVRSIKQIADLTGKITIAEFVENAKILMLLKDIGVDFAQGYHIGKPQPINEIFAWKNITNTRLSGEDQ</sequence>
<protein>
    <submittedName>
        <fullName evidence="5">Diguanylate cyclase/phosphodiesterase with PAS/PAC sensor(S)</fullName>
    </submittedName>
</protein>
<reference evidence="5 6" key="1">
    <citation type="submission" date="2007-01" db="EMBL/GenBank/DDBJ databases">
        <title>Complete sequence of Psychromonas ingrahamii 37.</title>
        <authorList>
            <consortium name="US DOE Joint Genome Institute"/>
            <person name="Copeland A."/>
            <person name="Lucas S."/>
            <person name="Lapidus A."/>
            <person name="Barry K."/>
            <person name="Detter J.C."/>
            <person name="Glavina del Rio T."/>
            <person name="Hammon N."/>
            <person name="Israni S."/>
            <person name="Dalin E."/>
            <person name="Tice H."/>
            <person name="Pitluck S."/>
            <person name="Thompson L.S."/>
            <person name="Brettin T."/>
            <person name="Bruce D."/>
            <person name="Han C."/>
            <person name="Tapia R."/>
            <person name="Schmutz J."/>
            <person name="Larimer F."/>
            <person name="Land M."/>
            <person name="Hauser L."/>
            <person name="Kyrpides N."/>
            <person name="Ivanova N."/>
            <person name="Staley J."/>
            <person name="Richardson P."/>
        </authorList>
    </citation>
    <scope>NUCLEOTIDE SEQUENCE [LARGE SCALE GENOMIC DNA]</scope>
    <source>
        <strain evidence="5 6">37</strain>
    </source>
</reference>
<dbReference type="eggNOG" id="COG3829">
    <property type="taxonomic scope" value="Bacteria"/>
</dbReference>
<evidence type="ECO:0000313" key="6">
    <source>
        <dbReference type="Proteomes" id="UP000000639"/>
    </source>
</evidence>
<dbReference type="InterPro" id="IPR013767">
    <property type="entry name" value="PAS_fold"/>
</dbReference>
<dbReference type="InterPro" id="IPR035919">
    <property type="entry name" value="EAL_sf"/>
</dbReference>
<dbReference type="Gene3D" id="3.30.450.20">
    <property type="entry name" value="PAS domain"/>
    <property type="match status" value="2"/>
</dbReference>
<dbReference type="NCBIfam" id="TIGR00254">
    <property type="entry name" value="GGDEF"/>
    <property type="match status" value="1"/>
</dbReference>
<dbReference type="KEGG" id="pin:Ping_2308"/>
<dbReference type="CDD" id="cd00130">
    <property type="entry name" value="PAS"/>
    <property type="match status" value="1"/>
</dbReference>
<dbReference type="SMART" id="SM00086">
    <property type="entry name" value="PAC"/>
    <property type="match status" value="2"/>
</dbReference>
<dbReference type="PANTHER" id="PTHR44757:SF4">
    <property type="entry name" value="DIGUANYLATE CYCLASE DGCE-RELATED"/>
    <property type="match status" value="1"/>
</dbReference>
<keyword evidence="6" id="KW-1185">Reference proteome</keyword>
<organism evidence="5 6">
    <name type="scientific">Psychromonas ingrahamii (strain DSM 17664 / CCUG 51855 / 37)</name>
    <dbReference type="NCBI Taxonomy" id="357804"/>
    <lineage>
        <taxon>Bacteria</taxon>
        <taxon>Pseudomonadati</taxon>
        <taxon>Pseudomonadota</taxon>
        <taxon>Gammaproteobacteria</taxon>
        <taxon>Alteromonadales</taxon>
        <taxon>Psychromonadaceae</taxon>
        <taxon>Psychromonas</taxon>
    </lineage>
</organism>
<dbReference type="InterPro" id="IPR000160">
    <property type="entry name" value="GGDEF_dom"/>
</dbReference>
<dbReference type="InterPro" id="IPR001633">
    <property type="entry name" value="EAL_dom"/>
</dbReference>
<dbReference type="HOGENOM" id="CLU_000445_70_20_6"/>
<dbReference type="Pfam" id="PF00563">
    <property type="entry name" value="EAL"/>
    <property type="match status" value="1"/>
</dbReference>
<dbReference type="InterPro" id="IPR000700">
    <property type="entry name" value="PAS-assoc_C"/>
</dbReference>
<dbReference type="PROSITE" id="PS50112">
    <property type="entry name" value="PAS"/>
    <property type="match status" value="1"/>
</dbReference>
<dbReference type="SUPFAM" id="SSF55785">
    <property type="entry name" value="PYP-like sensor domain (PAS domain)"/>
    <property type="match status" value="2"/>
</dbReference>
<dbReference type="STRING" id="357804.Ping_2308"/>
<evidence type="ECO:0000259" key="2">
    <source>
        <dbReference type="PROSITE" id="PS50113"/>
    </source>
</evidence>
<evidence type="ECO:0000313" key="5">
    <source>
        <dbReference type="EMBL" id="ABM04049.1"/>
    </source>
</evidence>
<dbReference type="CDD" id="cd01948">
    <property type="entry name" value="EAL"/>
    <property type="match status" value="1"/>
</dbReference>
<name>A1SX34_PSYIN</name>
<dbReference type="SUPFAM" id="SSF141868">
    <property type="entry name" value="EAL domain-like"/>
    <property type="match status" value="1"/>
</dbReference>
<dbReference type="PROSITE" id="PS50887">
    <property type="entry name" value="GGDEF"/>
    <property type="match status" value="1"/>
</dbReference>
<dbReference type="AlphaFoldDB" id="A1SX34"/>
<dbReference type="PANTHER" id="PTHR44757">
    <property type="entry name" value="DIGUANYLATE CYCLASE DGCP"/>
    <property type="match status" value="1"/>
</dbReference>
<dbReference type="PROSITE" id="PS50883">
    <property type="entry name" value="EAL"/>
    <property type="match status" value="1"/>
</dbReference>
<feature type="domain" description="EAL" evidence="3">
    <location>
        <begin position="535"/>
        <end position="791"/>
    </location>
</feature>
<gene>
    <name evidence="5" type="ordered locus">Ping_2308</name>
</gene>
<dbReference type="eggNOG" id="COG2202">
    <property type="taxonomic scope" value="Bacteria"/>
</dbReference>
<dbReference type="Pfam" id="PF08447">
    <property type="entry name" value="PAS_3"/>
    <property type="match status" value="1"/>
</dbReference>
<dbReference type="Gene3D" id="3.30.70.270">
    <property type="match status" value="1"/>
</dbReference>
<dbReference type="EMBL" id="CP000510">
    <property type="protein sequence ID" value="ABM04049.1"/>
    <property type="molecule type" value="Genomic_DNA"/>
</dbReference>
<evidence type="ECO:0000259" key="4">
    <source>
        <dbReference type="PROSITE" id="PS50887"/>
    </source>
</evidence>
<dbReference type="Pfam" id="PF00990">
    <property type="entry name" value="GGDEF"/>
    <property type="match status" value="1"/>
</dbReference>
<proteinExistence type="predicted"/>
<dbReference type="InterPro" id="IPR013655">
    <property type="entry name" value="PAS_fold_3"/>
</dbReference>
<dbReference type="NCBIfam" id="TIGR00229">
    <property type="entry name" value="sensory_box"/>
    <property type="match status" value="1"/>
</dbReference>
<dbReference type="InterPro" id="IPR000014">
    <property type="entry name" value="PAS"/>
</dbReference>
<dbReference type="SMART" id="SM00052">
    <property type="entry name" value="EAL"/>
    <property type="match status" value="1"/>
</dbReference>
<evidence type="ECO:0000259" key="1">
    <source>
        <dbReference type="PROSITE" id="PS50112"/>
    </source>
</evidence>
<dbReference type="GO" id="GO:0006355">
    <property type="term" value="P:regulation of DNA-templated transcription"/>
    <property type="evidence" value="ECO:0007669"/>
    <property type="project" value="InterPro"/>
</dbReference>
<dbReference type="OrthoDB" id="9816034at2"/>
<dbReference type="InterPro" id="IPR001610">
    <property type="entry name" value="PAC"/>
</dbReference>
<dbReference type="eggNOG" id="COG5001">
    <property type="taxonomic scope" value="Bacteria"/>
</dbReference>
<accession>A1SX34</accession>
<dbReference type="CDD" id="cd01949">
    <property type="entry name" value="GGDEF"/>
    <property type="match status" value="1"/>
</dbReference>
<dbReference type="InterPro" id="IPR035965">
    <property type="entry name" value="PAS-like_dom_sf"/>
</dbReference>
<dbReference type="Proteomes" id="UP000000639">
    <property type="component" value="Chromosome"/>
</dbReference>
<dbReference type="SMART" id="SM00091">
    <property type="entry name" value="PAS"/>
    <property type="match status" value="2"/>
</dbReference>
<dbReference type="InterPro" id="IPR052155">
    <property type="entry name" value="Biofilm_reg_signaling"/>
</dbReference>
<dbReference type="SMART" id="SM00267">
    <property type="entry name" value="GGDEF"/>
    <property type="match status" value="1"/>
</dbReference>